<organism evidence="1 2">
    <name type="scientific">Sphaerimonospora thailandensis</name>
    <dbReference type="NCBI Taxonomy" id="795644"/>
    <lineage>
        <taxon>Bacteria</taxon>
        <taxon>Bacillati</taxon>
        <taxon>Actinomycetota</taxon>
        <taxon>Actinomycetes</taxon>
        <taxon>Streptosporangiales</taxon>
        <taxon>Streptosporangiaceae</taxon>
        <taxon>Sphaerimonospora</taxon>
    </lineage>
</organism>
<gene>
    <name evidence="1" type="ORF">Mth01_38310</name>
</gene>
<protein>
    <submittedName>
        <fullName evidence="1">Uncharacterized protein</fullName>
    </submittedName>
</protein>
<evidence type="ECO:0000313" key="2">
    <source>
        <dbReference type="Proteomes" id="UP000610966"/>
    </source>
</evidence>
<reference evidence="1" key="1">
    <citation type="submission" date="2021-01" db="EMBL/GenBank/DDBJ databases">
        <title>Whole genome shotgun sequence of Sphaerimonospora thailandensis NBRC 107569.</title>
        <authorList>
            <person name="Komaki H."/>
            <person name="Tamura T."/>
        </authorList>
    </citation>
    <scope>NUCLEOTIDE SEQUENCE</scope>
    <source>
        <strain evidence="1">NBRC 107569</strain>
    </source>
</reference>
<evidence type="ECO:0000313" key="1">
    <source>
        <dbReference type="EMBL" id="GIH71578.1"/>
    </source>
</evidence>
<sequence length="79" mass="8036">MILRETEVRAGFPAGKVTSGFLPTFPSTLMPSAEATGPDGAAALAEGLAPAVVRWAVPQAAASIKGMTVAAAIAVRRRM</sequence>
<proteinExistence type="predicted"/>
<dbReference type="Proteomes" id="UP000610966">
    <property type="component" value="Unassembled WGS sequence"/>
</dbReference>
<dbReference type="AlphaFoldDB" id="A0A8J3RFS2"/>
<comment type="caution">
    <text evidence="1">The sequence shown here is derived from an EMBL/GenBank/DDBJ whole genome shotgun (WGS) entry which is preliminary data.</text>
</comment>
<accession>A0A8J3RFS2</accession>
<name>A0A8J3RFS2_9ACTN</name>
<dbReference type="EMBL" id="BOOG01000037">
    <property type="protein sequence ID" value="GIH71578.1"/>
    <property type="molecule type" value="Genomic_DNA"/>
</dbReference>
<keyword evidence="2" id="KW-1185">Reference proteome</keyword>